<feature type="transmembrane region" description="Helical" evidence="1">
    <location>
        <begin position="9"/>
        <end position="28"/>
    </location>
</feature>
<evidence type="ECO:0000256" key="1">
    <source>
        <dbReference type="SAM" id="Phobius"/>
    </source>
</evidence>
<keyword evidence="1" id="KW-0472">Membrane</keyword>
<gene>
    <name evidence="2" type="ORF">DBR06_SOUSAS9410074</name>
</gene>
<keyword evidence="3" id="KW-1185">Reference proteome</keyword>
<dbReference type="EMBL" id="QWLN02002607">
    <property type="protein sequence ID" value="TEA40696.1"/>
    <property type="molecule type" value="Genomic_DNA"/>
</dbReference>
<reference evidence="2 3" key="1">
    <citation type="journal article" date="2018" name="Genomics">
        <title>Molecular footprints of inshore aquatic adaptation in Indo-Pacific humpback dolphin (Sousa chinensis).</title>
        <authorList>
            <person name="Ming Y."/>
            <person name="Jian J."/>
            <person name="Yu F."/>
            <person name="Yu X."/>
            <person name="Wang J."/>
            <person name="Liu W."/>
        </authorList>
    </citation>
    <scope>NUCLEOTIDE SEQUENCE [LARGE SCALE GENOMIC DNA]</scope>
    <source>
        <strain evidence="2">MY-2018</strain>
        <tissue evidence="2">Skin</tissue>
    </source>
</reference>
<proteinExistence type="predicted"/>
<keyword evidence="1" id="KW-0812">Transmembrane</keyword>
<organism evidence="2 3">
    <name type="scientific">Sousa chinensis</name>
    <name type="common">Indo-pacific humpbacked dolphin</name>
    <name type="synonym">Steno chinensis</name>
    <dbReference type="NCBI Taxonomy" id="103600"/>
    <lineage>
        <taxon>Eukaryota</taxon>
        <taxon>Metazoa</taxon>
        <taxon>Chordata</taxon>
        <taxon>Craniata</taxon>
        <taxon>Vertebrata</taxon>
        <taxon>Euteleostomi</taxon>
        <taxon>Mammalia</taxon>
        <taxon>Eutheria</taxon>
        <taxon>Laurasiatheria</taxon>
        <taxon>Artiodactyla</taxon>
        <taxon>Whippomorpha</taxon>
        <taxon>Cetacea</taxon>
        <taxon>Odontoceti</taxon>
        <taxon>Delphinidae</taxon>
        <taxon>Sousa</taxon>
    </lineage>
</organism>
<feature type="non-terminal residue" evidence="2">
    <location>
        <position position="1"/>
    </location>
</feature>
<feature type="non-terminal residue" evidence="2">
    <location>
        <position position="33"/>
    </location>
</feature>
<dbReference type="AlphaFoldDB" id="A0A484GZU0"/>
<sequence length="33" mass="3845">IQELTKNDILVIPTFIAITALLNLYFYIRLAYS</sequence>
<accession>A0A484GZU0</accession>
<protein>
    <submittedName>
        <fullName evidence="2">Uncharacterized protein</fullName>
    </submittedName>
</protein>
<dbReference type="Proteomes" id="UP000295264">
    <property type="component" value="Unassembled WGS sequence"/>
</dbReference>
<keyword evidence="1" id="KW-1133">Transmembrane helix</keyword>
<comment type="caution">
    <text evidence="2">The sequence shown here is derived from an EMBL/GenBank/DDBJ whole genome shotgun (WGS) entry which is preliminary data.</text>
</comment>
<evidence type="ECO:0000313" key="3">
    <source>
        <dbReference type="Proteomes" id="UP000295264"/>
    </source>
</evidence>
<evidence type="ECO:0000313" key="2">
    <source>
        <dbReference type="EMBL" id="TEA40696.1"/>
    </source>
</evidence>
<name>A0A484GZU0_SOUCH</name>